<evidence type="ECO:0000313" key="4">
    <source>
        <dbReference type="Proteomes" id="UP000000466"/>
    </source>
</evidence>
<name>K4KXY8_SIMAS</name>
<dbReference type="HOGENOM" id="CLU_1625862_0_0_6"/>
<protein>
    <recommendedName>
        <fullName evidence="2">EF-hand domain-containing protein</fullName>
    </recommendedName>
</protein>
<dbReference type="STRING" id="1117647.M5M_08040"/>
<dbReference type="InterPro" id="IPR018247">
    <property type="entry name" value="EF_Hand_1_Ca_BS"/>
</dbReference>
<proteinExistence type="predicted"/>
<feature type="chain" id="PRO_5003880128" description="EF-hand domain-containing protein" evidence="1">
    <location>
        <begin position="22"/>
        <end position="148"/>
    </location>
</feature>
<dbReference type="PROSITE" id="PS50222">
    <property type="entry name" value="EF_HAND_2"/>
    <property type="match status" value="1"/>
</dbReference>
<keyword evidence="1" id="KW-0732">Signal</keyword>
<dbReference type="SUPFAM" id="SSF47473">
    <property type="entry name" value="EF-hand"/>
    <property type="match status" value="1"/>
</dbReference>
<keyword evidence="4" id="KW-1185">Reference proteome</keyword>
<dbReference type="InterPro" id="IPR011992">
    <property type="entry name" value="EF-hand-dom_pair"/>
</dbReference>
<evidence type="ECO:0000256" key="1">
    <source>
        <dbReference type="SAM" id="SignalP"/>
    </source>
</evidence>
<reference evidence="3 4" key="1">
    <citation type="journal article" date="2013" name="Genome Announc.">
        <title>Complete genome sequence of Simiduia agarivorans SA1(T), a marine bacterium able to degrade a variety of polysaccharides.</title>
        <authorList>
            <person name="Lin S.Y."/>
            <person name="Shieh W.Y."/>
            <person name="Chen J.S."/>
            <person name="Tang S.L."/>
        </authorList>
    </citation>
    <scope>NUCLEOTIDE SEQUENCE [LARGE SCALE GENOMIC DNA]</scope>
    <source>
        <strain evidence="4">DSM 21679 / JCM 13881 / BCRC 17597 / SA1</strain>
    </source>
</reference>
<dbReference type="KEGG" id="saga:M5M_08040"/>
<dbReference type="InterPro" id="IPR002048">
    <property type="entry name" value="EF_hand_dom"/>
</dbReference>
<dbReference type="Proteomes" id="UP000000466">
    <property type="component" value="Chromosome"/>
</dbReference>
<accession>K4KXY8</accession>
<dbReference type="Pfam" id="PF13202">
    <property type="entry name" value="EF-hand_5"/>
    <property type="match status" value="3"/>
</dbReference>
<feature type="signal peptide" evidence="1">
    <location>
        <begin position="1"/>
        <end position="21"/>
    </location>
</feature>
<dbReference type="eggNOG" id="COG5126">
    <property type="taxonomic scope" value="Bacteria"/>
</dbReference>
<sequence>MNVFKLTAALCLASVGALAQADSSASGNNWLLAKYDLNGDTVISQEEITAKKLDIFRLMDLNTSGGVSFDEYEQVDAARRNMLLKARFNKLDQDKNGEVTEAEYSSFLGQFSSIDANGDGILDSQEIMPEEEHETHCFYWFCLRLDKD</sequence>
<evidence type="ECO:0000259" key="2">
    <source>
        <dbReference type="PROSITE" id="PS50222"/>
    </source>
</evidence>
<organism evidence="3 4">
    <name type="scientific">Simiduia agarivorans (strain DSM 21679 / JCM 13881 / BCRC 17597 / SA1)</name>
    <dbReference type="NCBI Taxonomy" id="1117647"/>
    <lineage>
        <taxon>Bacteria</taxon>
        <taxon>Pseudomonadati</taxon>
        <taxon>Pseudomonadota</taxon>
        <taxon>Gammaproteobacteria</taxon>
        <taxon>Cellvibrionales</taxon>
        <taxon>Cellvibrionaceae</taxon>
        <taxon>Simiduia</taxon>
    </lineage>
</organism>
<dbReference type="AlphaFoldDB" id="K4KXY8"/>
<dbReference type="GO" id="GO:0005509">
    <property type="term" value="F:calcium ion binding"/>
    <property type="evidence" value="ECO:0007669"/>
    <property type="project" value="InterPro"/>
</dbReference>
<dbReference type="Gene3D" id="1.10.238.10">
    <property type="entry name" value="EF-hand"/>
    <property type="match status" value="2"/>
</dbReference>
<dbReference type="EMBL" id="CP003746">
    <property type="protein sequence ID" value="AFU98797.1"/>
    <property type="molecule type" value="Genomic_DNA"/>
</dbReference>
<feature type="domain" description="EF-hand" evidence="2">
    <location>
        <begin position="79"/>
        <end position="114"/>
    </location>
</feature>
<evidence type="ECO:0000313" key="3">
    <source>
        <dbReference type="EMBL" id="AFU98797.1"/>
    </source>
</evidence>
<dbReference type="OrthoDB" id="5703633at2"/>
<dbReference type="PROSITE" id="PS00018">
    <property type="entry name" value="EF_HAND_1"/>
    <property type="match status" value="1"/>
</dbReference>
<gene>
    <name evidence="3" type="ordered locus">M5M_08040</name>
</gene>
<dbReference type="RefSeq" id="WP_015046962.1">
    <property type="nucleotide sequence ID" value="NC_018868.3"/>
</dbReference>